<accession>A0ABY5ZCT0</accession>
<dbReference type="PANTHER" id="PTHR43861">
    <property type="entry name" value="TRANS-ACONITATE 2-METHYLTRANSFERASE-RELATED"/>
    <property type="match status" value="1"/>
</dbReference>
<evidence type="ECO:0000313" key="2">
    <source>
        <dbReference type="EMBL" id="UWZ39376.1"/>
    </source>
</evidence>
<evidence type="ECO:0000259" key="1">
    <source>
        <dbReference type="Pfam" id="PF23525"/>
    </source>
</evidence>
<keyword evidence="3" id="KW-1185">Reference proteome</keyword>
<dbReference type="InterPro" id="IPR029063">
    <property type="entry name" value="SAM-dependent_MTases_sf"/>
</dbReference>
<dbReference type="InterPro" id="IPR056393">
    <property type="entry name" value="AprA-like_MT2"/>
</dbReference>
<name>A0ABY5ZCT0_9ACTN</name>
<proteinExistence type="predicted"/>
<dbReference type="Gene3D" id="3.40.50.150">
    <property type="entry name" value="Vaccinia Virus protein VP39"/>
    <property type="match status" value="2"/>
</dbReference>
<organism evidence="2 3">
    <name type="scientific">Dactylosporangium roseum</name>
    <dbReference type="NCBI Taxonomy" id="47989"/>
    <lineage>
        <taxon>Bacteria</taxon>
        <taxon>Bacillati</taxon>
        <taxon>Actinomycetota</taxon>
        <taxon>Actinomycetes</taxon>
        <taxon>Micromonosporales</taxon>
        <taxon>Micromonosporaceae</taxon>
        <taxon>Dactylosporangium</taxon>
    </lineage>
</organism>
<dbReference type="Pfam" id="PF23525">
    <property type="entry name" value="Methyltransf_36"/>
    <property type="match status" value="1"/>
</dbReference>
<evidence type="ECO:0000313" key="3">
    <source>
        <dbReference type="Proteomes" id="UP001058271"/>
    </source>
</evidence>
<reference evidence="2" key="1">
    <citation type="submission" date="2021-04" db="EMBL/GenBank/DDBJ databases">
        <title>Biosynthetic gene clusters of Dactylosporangioum roseum.</title>
        <authorList>
            <person name="Hartkoorn R.C."/>
            <person name="Beaudoing E."/>
            <person name="Hot D."/>
            <person name="Moureu S."/>
        </authorList>
    </citation>
    <scope>NUCLEOTIDE SEQUENCE</scope>
    <source>
        <strain evidence="2">NRRL B-16295</strain>
    </source>
</reference>
<dbReference type="Proteomes" id="UP001058271">
    <property type="component" value="Chromosome"/>
</dbReference>
<feature type="domain" description="AprA-like MT2-like" evidence="1">
    <location>
        <begin position="236"/>
        <end position="488"/>
    </location>
</feature>
<dbReference type="EMBL" id="CP073721">
    <property type="protein sequence ID" value="UWZ39376.1"/>
    <property type="molecule type" value="Genomic_DNA"/>
</dbReference>
<protein>
    <recommendedName>
        <fullName evidence="1">AprA-like MT2-like domain-containing protein</fullName>
    </recommendedName>
</protein>
<dbReference type="SUPFAM" id="SSF53335">
    <property type="entry name" value="S-adenosyl-L-methionine-dependent methyltransferases"/>
    <property type="match status" value="2"/>
</dbReference>
<sequence>MPGTSVAYRVHADRASARRIAFRYQDGVMLAATVRAFDALGLLDPGGGRGLPDTGYQRAGWRCLASAGWLDSAEPPVDGKDPQWTDAGTAAMRHRDRYVAGGRFLARFGGNDPVFWTTPWDAGTESAFADMLDEHERWRVGADPMHEVTMHLDATLAVPALLALRGSGNLGRPGGPAARLLTLLGWLDGDGNWTAAGRARLSYVDHFGLVGSYLPMLARLEELYRGEVMVEPGEGEWHCHRQLNVAASAAAHRGYFADADPIFREMFERGPRPAFIADMGCGDGSWLVHLHGIFGDTVRYVGIDASPVALDYARDVLRASGVTDPLLLLGDVTNPERLQHRLAEHGLAIEDGLHIRSFLDHDRTYRGAPHHEGVPGWSTGAYVAPDGRPLDAAQVESDLVAHLRRWTPHVRKHGMVVLEAHCVAPQVARRHLGELHSVAFDAYHALSHQYPIEHSAFVRCCHLAGLQSAGYVERRYPATRPFVAVSLNRLMPLQPALPQDVGTRHDTWQPESETDLADGRALHRLLFVDGDLAHPRSWCAGATGVVVGDLLDTIEARIEQAGRGDAVRILDYGAGTGLASIELSKACLTRRVEQRLADRGATFELHLVDIPGGWFAQGYELLRKVPWTRFHALRAADGRFRPLLEVTSGERVDGVAANMVFHLLTDGAMRRSAESIAAVLRPGGRLAFSSPDLGPTTPYSLLFHDPNRLLRQRWLDALDDHTPEHLPTVLRRAVAAARPGDRTSAQRRADRRILPTARTADAVAGALAPYFHGTIDRRGYELLAEESLMTALVPANQTEYLAEITDPVLREEVIRYLMCEEVLPALMKERAGTALGLNIQWTLGRYTRSAQE</sequence>
<gene>
    <name evidence="2" type="ORF">Drose_14735</name>
</gene>